<reference evidence="2" key="1">
    <citation type="submission" date="2017-02" db="EMBL/GenBank/DDBJ databases">
        <authorList>
            <person name="Tetz G."/>
            <person name="Tetz V."/>
        </authorList>
    </citation>
    <scope>NUCLEOTIDE SEQUENCE [LARGE SCALE GENOMIC DNA]</scope>
    <source>
        <strain evidence="2">VT16-26</strain>
    </source>
</reference>
<organism evidence="1 2">
    <name type="scientific">Chryseobacterium mucoviscidosis</name>
    <dbReference type="NCBI Taxonomy" id="1945581"/>
    <lineage>
        <taxon>Bacteria</taxon>
        <taxon>Pseudomonadati</taxon>
        <taxon>Bacteroidota</taxon>
        <taxon>Flavobacteriia</taxon>
        <taxon>Flavobacteriales</taxon>
        <taxon>Weeksellaceae</taxon>
        <taxon>Chryseobacterium group</taxon>
        <taxon>Chryseobacterium</taxon>
    </lineage>
</organism>
<name>A0A202CD38_9FLAO</name>
<dbReference type="InterPro" id="IPR021352">
    <property type="entry name" value="DUF2971"/>
</dbReference>
<sequence length="356" mass="42631">MAQEYIYKDFIYQLDEKLNHIVKTIPPRNNPEVVYKYYSISENSISALQNLRLYATHPYSFNDSIDSSELILNFKDITKERFENFHKQMFSPVELSKLNLNELFEQDIKRNFYTFRNFTYNYFTRNIGLISLTTVPFNILMWSHYTHESGFVIEFDTENLLNDINIKNNDIDNYCFRPVQYVEDIEFINMFDQEFSTPDIPLLYSTNIKRKEWEYEDEWRLGIYKRNMGIPFSSLYPGESDYEGTNSRFFYYSKKSIESISLGKHFFSGINCDEVINNNGIIVTLKNRSEEKFKDIDKNFITLVNHLFENYNDKLYMSGEYEEQDKLKRSLGQICLERIDNKTFKIIDLKKIVIKD</sequence>
<dbReference type="EMBL" id="MVAG01000057">
    <property type="protein sequence ID" value="OVE61717.1"/>
    <property type="molecule type" value="Genomic_DNA"/>
</dbReference>
<accession>A0A202CD38</accession>
<evidence type="ECO:0000313" key="2">
    <source>
        <dbReference type="Proteomes" id="UP000196355"/>
    </source>
</evidence>
<comment type="caution">
    <text evidence="1">The sequence shown here is derived from an EMBL/GenBank/DDBJ whole genome shotgun (WGS) entry which is preliminary data.</text>
</comment>
<evidence type="ECO:0000313" key="1">
    <source>
        <dbReference type="EMBL" id="OVE61717.1"/>
    </source>
</evidence>
<dbReference type="Pfam" id="PF11185">
    <property type="entry name" value="DUF2971"/>
    <property type="match status" value="1"/>
</dbReference>
<dbReference type="RefSeq" id="WP_106408100.1">
    <property type="nucleotide sequence ID" value="NZ_MVAG01000057.1"/>
</dbReference>
<evidence type="ECO:0008006" key="3">
    <source>
        <dbReference type="Google" id="ProtNLM"/>
    </source>
</evidence>
<keyword evidence="2" id="KW-1185">Reference proteome</keyword>
<dbReference type="Proteomes" id="UP000196355">
    <property type="component" value="Unassembled WGS sequence"/>
</dbReference>
<protein>
    <recommendedName>
        <fullName evidence="3">DUF2971 domain-containing protein</fullName>
    </recommendedName>
</protein>
<dbReference type="AlphaFoldDB" id="A0A202CD38"/>
<gene>
    <name evidence="1" type="ORF">B0E34_01705</name>
</gene>
<proteinExistence type="predicted"/>